<evidence type="ECO:0008006" key="4">
    <source>
        <dbReference type="Google" id="ProtNLM"/>
    </source>
</evidence>
<protein>
    <recommendedName>
        <fullName evidence="4">Cysteine rich repeat-containing protein</fullName>
    </recommendedName>
</protein>
<accession>A0ABY7GS24</accession>
<gene>
    <name evidence="2" type="ORF">O0S08_26365</name>
</gene>
<proteinExistence type="predicted"/>
<evidence type="ECO:0000256" key="1">
    <source>
        <dbReference type="SAM" id="SignalP"/>
    </source>
</evidence>
<keyword evidence="3" id="KW-1185">Reference proteome</keyword>
<evidence type="ECO:0000313" key="2">
    <source>
        <dbReference type="EMBL" id="WAS89732.1"/>
    </source>
</evidence>
<name>A0ABY7GS24_9BACT</name>
<evidence type="ECO:0000313" key="3">
    <source>
        <dbReference type="Proteomes" id="UP001164459"/>
    </source>
</evidence>
<organism evidence="2 3">
    <name type="scientific">Nannocystis punicea</name>
    <dbReference type="NCBI Taxonomy" id="2995304"/>
    <lineage>
        <taxon>Bacteria</taxon>
        <taxon>Pseudomonadati</taxon>
        <taxon>Myxococcota</taxon>
        <taxon>Polyangia</taxon>
        <taxon>Nannocystales</taxon>
        <taxon>Nannocystaceae</taxon>
        <taxon>Nannocystis</taxon>
    </lineage>
</organism>
<sequence length="123" mass="14073">MPRLTLVLAVLGAFAGCYADVDAFSARMAEIQCKQIQTCRRAQFDEQYEDLDHCAEKFMDLPLEPSCYESEAGSACVRAYRRHRHDCQLESWLHLEECEAVARCYLFASEGEVRTPDVLRSDD</sequence>
<dbReference type="EMBL" id="CP114040">
    <property type="protein sequence ID" value="WAS89732.1"/>
    <property type="molecule type" value="Genomic_DNA"/>
</dbReference>
<reference evidence="2" key="1">
    <citation type="submission" date="2022-11" db="EMBL/GenBank/DDBJ databases">
        <title>Minimal conservation of predation-associated metabolite biosynthetic gene clusters underscores biosynthetic potential of Myxococcota including descriptions for ten novel species: Archangium lansinium sp. nov., Myxococcus landrumus sp. nov., Nannocystis bai.</title>
        <authorList>
            <person name="Ahearne A."/>
            <person name="Stevens C."/>
            <person name="Dowd S."/>
        </authorList>
    </citation>
    <scope>NUCLEOTIDE SEQUENCE</scope>
    <source>
        <strain evidence="2">Fl3</strain>
    </source>
</reference>
<feature type="chain" id="PRO_5046683343" description="Cysteine rich repeat-containing protein" evidence="1">
    <location>
        <begin position="20"/>
        <end position="123"/>
    </location>
</feature>
<dbReference type="Proteomes" id="UP001164459">
    <property type="component" value="Chromosome"/>
</dbReference>
<dbReference type="PROSITE" id="PS51257">
    <property type="entry name" value="PROKAR_LIPOPROTEIN"/>
    <property type="match status" value="1"/>
</dbReference>
<keyword evidence="1" id="KW-0732">Signal</keyword>
<dbReference type="RefSeq" id="WP_269032042.1">
    <property type="nucleotide sequence ID" value="NZ_CP114040.1"/>
</dbReference>
<feature type="signal peptide" evidence="1">
    <location>
        <begin position="1"/>
        <end position="19"/>
    </location>
</feature>